<gene>
    <name evidence="2" type="ORF">ACFO5O_00900</name>
</gene>
<evidence type="ECO:0000256" key="1">
    <source>
        <dbReference type="SAM" id="Phobius"/>
    </source>
</evidence>
<dbReference type="InterPro" id="IPR045749">
    <property type="entry name" value="DUF6090"/>
</dbReference>
<keyword evidence="1" id="KW-0812">Transmembrane</keyword>
<comment type="caution">
    <text evidence="2">The sequence shown here is derived from an EMBL/GenBank/DDBJ whole genome shotgun (WGS) entry which is preliminary data.</text>
</comment>
<name>A0ABV9MXW8_9FLAO</name>
<keyword evidence="1" id="KW-0472">Membrane</keyword>
<keyword evidence="3" id="KW-1185">Reference proteome</keyword>
<dbReference type="RefSeq" id="WP_387960025.1">
    <property type="nucleotide sequence ID" value="NZ_JBHSGP010000004.1"/>
</dbReference>
<protein>
    <submittedName>
        <fullName evidence="2">DUF6090 family protein</fullName>
    </submittedName>
</protein>
<evidence type="ECO:0000313" key="3">
    <source>
        <dbReference type="Proteomes" id="UP001595953"/>
    </source>
</evidence>
<proteinExistence type="predicted"/>
<accession>A0ABV9MXW8</accession>
<reference evidence="3" key="1">
    <citation type="journal article" date="2019" name="Int. J. Syst. Evol. Microbiol.">
        <title>The Global Catalogue of Microorganisms (GCM) 10K type strain sequencing project: providing services to taxonomists for standard genome sequencing and annotation.</title>
        <authorList>
            <consortium name="The Broad Institute Genomics Platform"/>
            <consortium name="The Broad Institute Genome Sequencing Center for Infectious Disease"/>
            <person name="Wu L."/>
            <person name="Ma J."/>
        </authorList>
    </citation>
    <scope>NUCLEOTIDE SEQUENCE [LARGE SCALE GENOMIC DNA]</scope>
    <source>
        <strain evidence="3">CCUG 63682</strain>
    </source>
</reference>
<sequence>MENKTSKYFKYAIGEIILVVIGILIALQINNWNESRKLQEEINTYLTQKLVNLREDQIKLVELREFRLNAAEKSKQFLDNGIKKTDVIDFIETTKRIFTERRFTSTVERNETSTTKYYWSKKEALINNLEQEYMRIIEVVMFEENRLNTFSESIEIDLWRDGYFIDNRRLYNSMIKDLKPSDFEDETIPTLILNKENGQQSLEGLLNRNEIVNPSIALKLKELIQTNEKLISVIEDYLNL</sequence>
<organism evidence="2 3">
    <name type="scientific">Geojedonia litorea</name>
    <dbReference type="NCBI Taxonomy" id="1268269"/>
    <lineage>
        <taxon>Bacteria</taxon>
        <taxon>Pseudomonadati</taxon>
        <taxon>Bacteroidota</taxon>
        <taxon>Flavobacteriia</taxon>
        <taxon>Flavobacteriales</taxon>
        <taxon>Flavobacteriaceae</taxon>
        <taxon>Geojedonia</taxon>
    </lineage>
</organism>
<feature type="transmembrane region" description="Helical" evidence="1">
    <location>
        <begin position="12"/>
        <end position="29"/>
    </location>
</feature>
<dbReference type="EMBL" id="JBHSGP010000004">
    <property type="protein sequence ID" value="MFC4720861.1"/>
    <property type="molecule type" value="Genomic_DNA"/>
</dbReference>
<dbReference type="Pfam" id="PF19578">
    <property type="entry name" value="DUF6090"/>
    <property type="match status" value="1"/>
</dbReference>
<dbReference type="Proteomes" id="UP001595953">
    <property type="component" value="Unassembled WGS sequence"/>
</dbReference>
<evidence type="ECO:0000313" key="2">
    <source>
        <dbReference type="EMBL" id="MFC4720861.1"/>
    </source>
</evidence>
<keyword evidence="1" id="KW-1133">Transmembrane helix</keyword>